<protein>
    <submittedName>
        <fullName evidence="1">Chemotaxis protein</fullName>
    </submittedName>
</protein>
<gene>
    <name evidence="1" type="ORF">CWS33_29095</name>
</gene>
<dbReference type="EMBL" id="PITP01000396">
    <property type="protein sequence ID" value="PKD78669.1"/>
    <property type="molecule type" value="Genomic_DNA"/>
</dbReference>
<accession>A0AAP8HU43</accession>
<reference evidence="1 2" key="1">
    <citation type="submission" date="2017-12" db="EMBL/GenBank/DDBJ databases">
        <title>Rapid rising of carbapenem-resistant Enterobacteriaceae(CRE) and emergence of colistin resistance genemcr-1 in CRE in the hospital of Henan, China.</title>
        <authorList>
            <person name="Sun Q."/>
            <person name="Zhang R."/>
            <person name="Li Y."/>
            <person name="Shen Y."/>
            <person name="Zhang Y."/>
            <person name="Yang J."/>
            <person name="Shu L."/>
            <person name="Zhou H."/>
            <person name="Wang Y."/>
            <person name="Wang B."/>
            <person name="Shen Z."/>
        </authorList>
    </citation>
    <scope>NUCLEOTIDE SEQUENCE [LARGE SCALE GENOMIC DNA]</scope>
    <source>
        <strain evidence="1 2">3512</strain>
    </source>
</reference>
<evidence type="ECO:0000313" key="2">
    <source>
        <dbReference type="Proteomes" id="UP000233549"/>
    </source>
</evidence>
<dbReference type="AlphaFoldDB" id="A0AAP8HU43"/>
<dbReference type="Proteomes" id="UP000233549">
    <property type="component" value="Unassembled WGS sequence"/>
</dbReference>
<organism evidence="1 2">
    <name type="scientific">Escherichia coli</name>
    <dbReference type="NCBI Taxonomy" id="562"/>
    <lineage>
        <taxon>Bacteria</taxon>
        <taxon>Pseudomonadati</taxon>
        <taxon>Pseudomonadota</taxon>
        <taxon>Gammaproteobacteria</taxon>
        <taxon>Enterobacterales</taxon>
        <taxon>Enterobacteriaceae</taxon>
        <taxon>Escherichia</taxon>
    </lineage>
</organism>
<sequence length="52" mass="5940">MKNSSLRRELLWFVLAIGVAVLALGGWDAWERRAEMLAERKTELRNVLDLAA</sequence>
<feature type="non-terminal residue" evidence="1">
    <location>
        <position position="52"/>
    </location>
</feature>
<name>A0AAP8HU43_ECOLX</name>
<comment type="caution">
    <text evidence="1">The sequence shown here is derived from an EMBL/GenBank/DDBJ whole genome shotgun (WGS) entry which is preliminary data.</text>
</comment>
<evidence type="ECO:0000313" key="1">
    <source>
        <dbReference type="EMBL" id="PKD78669.1"/>
    </source>
</evidence>
<proteinExistence type="predicted"/>